<evidence type="ECO:0000313" key="2">
    <source>
        <dbReference type="EMBL" id="UYV82097.1"/>
    </source>
</evidence>
<evidence type="ECO:0000313" key="3">
    <source>
        <dbReference type="Proteomes" id="UP001235939"/>
    </source>
</evidence>
<dbReference type="Proteomes" id="UP001235939">
    <property type="component" value="Chromosome 21"/>
</dbReference>
<name>A0ABY6LPK0_9ARAC</name>
<protein>
    <submittedName>
        <fullName evidence="2">Uncharacterized protein</fullName>
    </submittedName>
</protein>
<organism evidence="2 3">
    <name type="scientific">Cordylochernes scorpioides</name>
    <dbReference type="NCBI Taxonomy" id="51811"/>
    <lineage>
        <taxon>Eukaryota</taxon>
        <taxon>Metazoa</taxon>
        <taxon>Ecdysozoa</taxon>
        <taxon>Arthropoda</taxon>
        <taxon>Chelicerata</taxon>
        <taxon>Arachnida</taxon>
        <taxon>Pseudoscorpiones</taxon>
        <taxon>Cheliferoidea</taxon>
        <taxon>Chernetidae</taxon>
        <taxon>Cordylochernes</taxon>
    </lineage>
</organism>
<accession>A0ABY6LPK0</accession>
<keyword evidence="3" id="KW-1185">Reference proteome</keyword>
<dbReference type="EMBL" id="CP092883">
    <property type="protein sequence ID" value="UYV82097.1"/>
    <property type="molecule type" value="Genomic_DNA"/>
</dbReference>
<reference evidence="2 3" key="1">
    <citation type="submission" date="2022-01" db="EMBL/GenBank/DDBJ databases">
        <title>A chromosomal length assembly of Cordylochernes scorpioides.</title>
        <authorList>
            <person name="Zeh D."/>
            <person name="Zeh J."/>
        </authorList>
    </citation>
    <scope>NUCLEOTIDE SEQUENCE [LARGE SCALE GENOMIC DNA]</scope>
    <source>
        <strain evidence="2">IN4F17</strain>
        <tissue evidence="2">Whole Body</tissue>
    </source>
</reference>
<feature type="region of interest" description="Disordered" evidence="1">
    <location>
        <begin position="47"/>
        <end position="84"/>
    </location>
</feature>
<evidence type="ECO:0000256" key="1">
    <source>
        <dbReference type="SAM" id="MobiDB-lite"/>
    </source>
</evidence>
<feature type="region of interest" description="Disordered" evidence="1">
    <location>
        <begin position="1"/>
        <end position="23"/>
    </location>
</feature>
<sequence>MSSGTAVPTTRGPVGRLSIIPGHQGGYTGVEKFPIRLCTLQDFSQLSQSTGTRGRGRMEDWGLSSQKTKDTVALGKFREQKELS</sequence>
<proteinExistence type="predicted"/>
<gene>
    <name evidence="2" type="ORF">LAZ67_21000824</name>
</gene>